<keyword evidence="4" id="KW-1185">Reference proteome</keyword>
<evidence type="ECO:0000313" key="3">
    <source>
        <dbReference type="EMBL" id="AJE02822.1"/>
    </source>
</evidence>
<evidence type="ECO:0000256" key="1">
    <source>
        <dbReference type="SAM" id="Phobius"/>
    </source>
</evidence>
<keyword evidence="1" id="KW-1133">Transmembrane helix</keyword>
<proteinExistence type="predicted"/>
<sequence length="166" mass="17956">MKSPARNERGVALVMALIFLMVLSILVAILHRTTLFEMFLSRSYQESQKSFYAAEAGVRAALGELGNGPPENMANPPPYFYLTPTTPDAATWSIATSDSSSGECSYRYYIEHLKDGPPSYAGGESAKLGFSAAAGAKVHYYRITAEGINKDGTVTRQVQVVTTAAY</sequence>
<keyword evidence="1" id="KW-0472">Membrane</keyword>
<protein>
    <submittedName>
        <fullName evidence="3">Pilus assembly protein PilX</fullName>
    </submittedName>
</protein>
<dbReference type="InterPro" id="IPR025746">
    <property type="entry name" value="PilX_N_dom"/>
</dbReference>
<evidence type="ECO:0000313" key="4">
    <source>
        <dbReference type="Proteomes" id="UP000057609"/>
    </source>
</evidence>
<dbReference type="EMBL" id="CP009788">
    <property type="protein sequence ID" value="AJE02822.1"/>
    <property type="molecule type" value="Genomic_DNA"/>
</dbReference>
<name>A0A0B5B8D7_9BACT</name>
<reference evidence="3 4" key="1">
    <citation type="journal article" date="2015" name="Genome Announc.">
        <title>Complete Genome of Geobacter pickeringii G13T, a Metal-Reducing Isolate from Sedimentary Kaolin Deposits.</title>
        <authorList>
            <person name="Badalamenti J.P."/>
            <person name="Bond D.R."/>
        </authorList>
    </citation>
    <scope>NUCLEOTIDE SEQUENCE [LARGE SCALE GENOMIC DNA]</scope>
    <source>
        <strain evidence="3 4">G13</strain>
    </source>
</reference>
<dbReference type="KEGG" id="gpi:GPICK_05105"/>
<keyword evidence="1" id="KW-0812">Transmembrane</keyword>
<dbReference type="AlphaFoldDB" id="A0A0B5B8D7"/>
<evidence type="ECO:0000259" key="2">
    <source>
        <dbReference type="Pfam" id="PF14341"/>
    </source>
</evidence>
<dbReference type="Proteomes" id="UP000057609">
    <property type="component" value="Chromosome"/>
</dbReference>
<accession>A0A0B5B8D7</accession>
<dbReference type="Pfam" id="PF14341">
    <property type="entry name" value="PilX_N"/>
    <property type="match status" value="1"/>
</dbReference>
<dbReference type="HOGENOM" id="CLU_1624766_0_0_7"/>
<dbReference type="RefSeq" id="WP_039741041.1">
    <property type="nucleotide sequence ID" value="NZ_CP009788.1"/>
</dbReference>
<gene>
    <name evidence="3" type="ORF">GPICK_05105</name>
</gene>
<dbReference type="STRING" id="345632.GPICK_05105"/>
<feature type="transmembrane region" description="Helical" evidence="1">
    <location>
        <begin position="12"/>
        <end position="31"/>
    </location>
</feature>
<feature type="domain" description="Type 4 fimbrial biogenesis protein PilX N-terminal" evidence="2">
    <location>
        <begin position="9"/>
        <end position="59"/>
    </location>
</feature>
<dbReference type="OrthoDB" id="5398381at2"/>
<organism evidence="3 4">
    <name type="scientific">Geobacter pickeringii</name>
    <dbReference type="NCBI Taxonomy" id="345632"/>
    <lineage>
        <taxon>Bacteria</taxon>
        <taxon>Pseudomonadati</taxon>
        <taxon>Thermodesulfobacteriota</taxon>
        <taxon>Desulfuromonadia</taxon>
        <taxon>Geobacterales</taxon>
        <taxon>Geobacteraceae</taxon>
        <taxon>Geobacter</taxon>
    </lineage>
</organism>